<accession>A0A3L7JTA1</accession>
<evidence type="ECO:0000313" key="1">
    <source>
        <dbReference type="EMBL" id="RLQ93505.1"/>
    </source>
</evidence>
<gene>
    <name evidence="1" type="ORF">D9X91_17555</name>
</gene>
<keyword evidence="2" id="KW-1185">Reference proteome</keyword>
<protein>
    <submittedName>
        <fullName evidence="1">Uncharacterized protein</fullName>
    </submittedName>
</protein>
<dbReference type="EMBL" id="RCVZ01000014">
    <property type="protein sequence ID" value="RLQ93505.1"/>
    <property type="molecule type" value="Genomic_DNA"/>
</dbReference>
<evidence type="ECO:0000313" key="2">
    <source>
        <dbReference type="Proteomes" id="UP000276770"/>
    </source>
</evidence>
<organism evidence="1 2">
    <name type="scientific">Falsibacillus albus</name>
    <dbReference type="NCBI Taxonomy" id="2478915"/>
    <lineage>
        <taxon>Bacteria</taxon>
        <taxon>Bacillati</taxon>
        <taxon>Bacillota</taxon>
        <taxon>Bacilli</taxon>
        <taxon>Bacillales</taxon>
        <taxon>Bacillaceae</taxon>
        <taxon>Falsibacillus</taxon>
    </lineage>
</organism>
<dbReference type="Proteomes" id="UP000276770">
    <property type="component" value="Unassembled WGS sequence"/>
</dbReference>
<sequence>MVCLLRSRNGWGDGKNAVCDGIFAGSDGEITDSDGQFRFCDEIIDESEGIPHKKAPFQLEAAYYQRFSVI</sequence>
<dbReference type="AlphaFoldDB" id="A0A3L7JTA1"/>
<name>A0A3L7JTA1_9BACI</name>
<proteinExistence type="predicted"/>
<comment type="caution">
    <text evidence="1">The sequence shown here is derived from an EMBL/GenBank/DDBJ whole genome shotgun (WGS) entry which is preliminary data.</text>
</comment>
<reference evidence="1 2" key="1">
    <citation type="submission" date="2018-10" db="EMBL/GenBank/DDBJ databases">
        <title>Falsibacillus sp. genome draft.</title>
        <authorList>
            <person name="Shi S."/>
        </authorList>
    </citation>
    <scope>NUCLEOTIDE SEQUENCE [LARGE SCALE GENOMIC DNA]</scope>
    <source>
        <strain evidence="1 2">GY 10110</strain>
    </source>
</reference>